<protein>
    <submittedName>
        <fullName evidence="8">Membrane protein</fullName>
    </submittedName>
</protein>
<dbReference type="GO" id="GO:0005886">
    <property type="term" value="C:plasma membrane"/>
    <property type="evidence" value="ECO:0007669"/>
    <property type="project" value="UniProtKB-SubCell"/>
</dbReference>
<keyword evidence="4 7" id="KW-0812">Transmembrane</keyword>
<organism evidence="8 9">
    <name type="scientific">Microvirga vignae</name>
    <dbReference type="NCBI Taxonomy" id="1225564"/>
    <lineage>
        <taxon>Bacteria</taxon>
        <taxon>Pseudomonadati</taxon>
        <taxon>Pseudomonadota</taxon>
        <taxon>Alphaproteobacteria</taxon>
        <taxon>Hyphomicrobiales</taxon>
        <taxon>Methylobacteriaceae</taxon>
        <taxon>Microvirga</taxon>
    </lineage>
</organism>
<evidence type="ECO:0000313" key="8">
    <source>
        <dbReference type="EMBL" id="KLK89796.1"/>
    </source>
</evidence>
<name>A0A0H1R4V5_9HYPH</name>
<dbReference type="Pfam" id="PF07681">
    <property type="entry name" value="DoxX"/>
    <property type="match status" value="1"/>
</dbReference>
<dbReference type="InterPro" id="IPR032808">
    <property type="entry name" value="DoxX"/>
</dbReference>
<dbReference type="PANTHER" id="PTHR33452:SF1">
    <property type="entry name" value="INNER MEMBRANE PROTEIN YPHA-RELATED"/>
    <property type="match status" value="1"/>
</dbReference>
<feature type="transmembrane region" description="Helical" evidence="7">
    <location>
        <begin position="77"/>
        <end position="96"/>
    </location>
</feature>
<keyword evidence="3" id="KW-1003">Cell membrane</keyword>
<evidence type="ECO:0000256" key="4">
    <source>
        <dbReference type="ARBA" id="ARBA00022692"/>
    </source>
</evidence>
<gene>
    <name evidence="8" type="ORF">AA309_29350</name>
</gene>
<proteinExistence type="inferred from homology"/>
<dbReference type="PANTHER" id="PTHR33452">
    <property type="entry name" value="OXIDOREDUCTASE CATD-RELATED"/>
    <property type="match status" value="1"/>
</dbReference>
<evidence type="ECO:0000256" key="6">
    <source>
        <dbReference type="ARBA" id="ARBA00023136"/>
    </source>
</evidence>
<accession>A0A0H1R4V5</accession>
<evidence type="ECO:0000313" key="9">
    <source>
        <dbReference type="Proteomes" id="UP000035489"/>
    </source>
</evidence>
<comment type="similarity">
    <text evidence="2">Belongs to the DoxX family.</text>
</comment>
<dbReference type="Proteomes" id="UP000035489">
    <property type="component" value="Unassembled WGS sequence"/>
</dbReference>
<evidence type="ECO:0000256" key="5">
    <source>
        <dbReference type="ARBA" id="ARBA00022989"/>
    </source>
</evidence>
<reference evidence="8 9" key="1">
    <citation type="submission" date="2015-05" db="EMBL/GenBank/DDBJ databases">
        <title>Draft genome sequence of Microvirga vignae strain BR3299, a novel nitrogen fixing bacteria isolated from Brazil semi-aired region.</title>
        <authorList>
            <person name="Zilli J.E."/>
            <person name="Passos S.R."/>
            <person name="Leite J."/>
            <person name="Baldani J.I."/>
            <person name="Xavier G.R."/>
            <person name="Rumjaneck N.G."/>
            <person name="Simoes-Araujo J.L."/>
        </authorList>
    </citation>
    <scope>NUCLEOTIDE SEQUENCE [LARGE SCALE GENOMIC DNA]</scope>
    <source>
        <strain evidence="8 9">BR3299</strain>
    </source>
</reference>
<evidence type="ECO:0000256" key="1">
    <source>
        <dbReference type="ARBA" id="ARBA00004651"/>
    </source>
</evidence>
<comment type="subcellular location">
    <subcellularLocation>
        <location evidence="1">Cell membrane</location>
        <topology evidence="1">Multi-pass membrane protein</topology>
    </subcellularLocation>
</comment>
<feature type="transmembrane region" description="Helical" evidence="7">
    <location>
        <begin position="12"/>
        <end position="30"/>
    </location>
</feature>
<sequence>MIDNRFAPYGAFALRAGLGIMFIAHAYLKIAVFTVPGFAGFLGQVGFPGFLAWPIILAELIGGLAILTGFYARAVSVVLLPVLLGALLVHAPNGWVFNAPNGGWEYPAFLALAALAHILIGDGALAMKPVAFTGGSTASLRPRIS</sequence>
<evidence type="ECO:0000256" key="2">
    <source>
        <dbReference type="ARBA" id="ARBA00006679"/>
    </source>
</evidence>
<dbReference type="RefSeq" id="WP_047192572.1">
    <property type="nucleotide sequence ID" value="NZ_LCYG01000120.1"/>
</dbReference>
<evidence type="ECO:0000256" key="3">
    <source>
        <dbReference type="ARBA" id="ARBA00022475"/>
    </source>
</evidence>
<dbReference type="AlphaFoldDB" id="A0A0H1R4V5"/>
<keyword evidence="6 7" id="KW-0472">Membrane</keyword>
<keyword evidence="5 7" id="KW-1133">Transmembrane helix</keyword>
<comment type="caution">
    <text evidence="8">The sequence shown here is derived from an EMBL/GenBank/DDBJ whole genome shotgun (WGS) entry which is preliminary data.</text>
</comment>
<feature type="transmembrane region" description="Helical" evidence="7">
    <location>
        <begin position="108"/>
        <end position="127"/>
    </location>
</feature>
<keyword evidence="9" id="KW-1185">Reference proteome</keyword>
<dbReference type="OrthoDB" id="5382961at2"/>
<evidence type="ECO:0000256" key="7">
    <source>
        <dbReference type="SAM" id="Phobius"/>
    </source>
</evidence>
<dbReference type="EMBL" id="LCYG01000120">
    <property type="protein sequence ID" value="KLK89796.1"/>
    <property type="molecule type" value="Genomic_DNA"/>
</dbReference>
<dbReference type="STRING" id="1225564.AA309_29350"/>
<feature type="transmembrane region" description="Helical" evidence="7">
    <location>
        <begin position="50"/>
        <end position="70"/>
    </location>
</feature>
<dbReference type="InterPro" id="IPR051907">
    <property type="entry name" value="DoxX-like_oxidoreductase"/>
</dbReference>
<dbReference type="PATRIC" id="fig|1225564.3.peg.597"/>